<evidence type="ECO:0000313" key="5">
    <source>
        <dbReference type="EMBL" id="EHI69032.1"/>
    </source>
</evidence>
<protein>
    <submittedName>
        <fullName evidence="5">Copper transport repressor, CopY/TcrY family</fullName>
    </submittedName>
</protein>
<accession>G5K478</accession>
<dbReference type="InterPro" id="IPR014071">
    <property type="entry name" value="Cu_transp_CopY/TcrY"/>
</dbReference>
<gene>
    <name evidence="5" type="ORF">STRIC_1598</name>
</gene>
<comment type="caution">
    <text evidence="5">The sequence shown here is derived from an EMBL/GenBank/DDBJ whole genome shotgun (WGS) entry which is preliminary data.</text>
</comment>
<comment type="similarity">
    <text evidence="1">Belongs to the BlaI transcriptional regulatory family.</text>
</comment>
<dbReference type="Pfam" id="PF03965">
    <property type="entry name" value="Penicillinase_R"/>
    <property type="match status" value="1"/>
</dbReference>
<dbReference type="Proteomes" id="UP000003330">
    <property type="component" value="Unassembled WGS sequence"/>
</dbReference>
<keyword evidence="6" id="KW-1185">Reference proteome</keyword>
<dbReference type="InterPro" id="IPR036388">
    <property type="entry name" value="WH-like_DNA-bd_sf"/>
</dbReference>
<dbReference type="GO" id="GO:0003677">
    <property type="term" value="F:DNA binding"/>
    <property type="evidence" value="ECO:0007669"/>
    <property type="project" value="UniProtKB-KW"/>
</dbReference>
<dbReference type="InterPro" id="IPR036390">
    <property type="entry name" value="WH_DNA-bd_sf"/>
</dbReference>
<keyword evidence="4" id="KW-0804">Transcription</keyword>
<sequence>MQPISSAEQEILRVVWASQPVKSSDIIAVLAEKCHWSDSTVKTLIGRLVEKGVLTAKREGRVYLYQALLDQDEWQEMMVRETLSKICQRKHSSILLRLLDDMPMTKQDIQSFQELLLKKENSALEEVPCNCLPGQCHCHKKGVKDEKGTI</sequence>
<dbReference type="RefSeq" id="WP_008089973.1">
    <property type="nucleotide sequence ID" value="NZ_AEUX02000007.1"/>
</dbReference>
<dbReference type="STRING" id="764299.STRIC_1598"/>
<evidence type="ECO:0000256" key="2">
    <source>
        <dbReference type="ARBA" id="ARBA00023015"/>
    </source>
</evidence>
<dbReference type="PIRSF" id="PIRSF019455">
    <property type="entry name" value="CopR_AtkY"/>
    <property type="match status" value="1"/>
</dbReference>
<dbReference type="GO" id="GO:0045892">
    <property type="term" value="P:negative regulation of DNA-templated transcription"/>
    <property type="evidence" value="ECO:0007669"/>
    <property type="project" value="InterPro"/>
</dbReference>
<keyword evidence="2" id="KW-0805">Transcription regulation</keyword>
<organism evidence="5 6">
    <name type="scientific">Streptococcus ictaluri 707-05</name>
    <dbReference type="NCBI Taxonomy" id="764299"/>
    <lineage>
        <taxon>Bacteria</taxon>
        <taxon>Bacillati</taxon>
        <taxon>Bacillota</taxon>
        <taxon>Bacilli</taxon>
        <taxon>Lactobacillales</taxon>
        <taxon>Streptococcaceae</taxon>
        <taxon>Streptococcus</taxon>
    </lineage>
</organism>
<dbReference type="OrthoDB" id="1849040at2"/>
<dbReference type="eggNOG" id="COG3682">
    <property type="taxonomic scope" value="Bacteria"/>
</dbReference>
<dbReference type="AlphaFoldDB" id="G5K478"/>
<dbReference type="InterPro" id="IPR005650">
    <property type="entry name" value="BlaI_family"/>
</dbReference>
<dbReference type="Gene3D" id="1.10.10.10">
    <property type="entry name" value="Winged helix-like DNA-binding domain superfamily/Winged helix DNA-binding domain"/>
    <property type="match status" value="1"/>
</dbReference>
<name>G5K478_9STRE</name>
<keyword evidence="3" id="KW-0238">DNA-binding</keyword>
<evidence type="ECO:0000256" key="3">
    <source>
        <dbReference type="ARBA" id="ARBA00023125"/>
    </source>
</evidence>
<dbReference type="NCBIfam" id="TIGR02698">
    <property type="entry name" value="CopY_TcrY"/>
    <property type="match status" value="1"/>
</dbReference>
<evidence type="ECO:0000256" key="4">
    <source>
        <dbReference type="ARBA" id="ARBA00023163"/>
    </source>
</evidence>
<evidence type="ECO:0000313" key="6">
    <source>
        <dbReference type="Proteomes" id="UP000003330"/>
    </source>
</evidence>
<dbReference type="EMBL" id="AEUX02000007">
    <property type="protein sequence ID" value="EHI69032.1"/>
    <property type="molecule type" value="Genomic_DNA"/>
</dbReference>
<dbReference type="SUPFAM" id="SSF46785">
    <property type="entry name" value="Winged helix' DNA-binding domain"/>
    <property type="match status" value="1"/>
</dbReference>
<reference evidence="5 6" key="1">
    <citation type="journal article" date="2014" name="Int. J. Syst. Evol. Microbiol.">
        <title>Phylogenomics and the dynamic genome evolution of the genus Streptococcus.</title>
        <authorList>
            <consortium name="The Broad Institute Genome Sequencing Platform"/>
            <person name="Richards V.P."/>
            <person name="Palmer S.R."/>
            <person name="Pavinski Bitar P.D."/>
            <person name="Qin X."/>
            <person name="Weinstock G.M."/>
            <person name="Highlander S.K."/>
            <person name="Town C.D."/>
            <person name="Burne R.A."/>
            <person name="Stanhope M.J."/>
        </authorList>
    </citation>
    <scope>NUCLEOTIDE SEQUENCE [LARGE SCALE GENOMIC DNA]</scope>
    <source>
        <strain evidence="5 6">707-05</strain>
    </source>
</reference>
<evidence type="ECO:0000256" key="1">
    <source>
        <dbReference type="ARBA" id="ARBA00011046"/>
    </source>
</evidence>
<proteinExistence type="inferred from homology"/>